<dbReference type="GO" id="GO:0005737">
    <property type="term" value="C:cytoplasm"/>
    <property type="evidence" value="ECO:0007669"/>
    <property type="project" value="TreeGrafter"/>
</dbReference>
<keyword evidence="1" id="KW-0547">Nucleotide-binding</keyword>
<dbReference type="Proteomes" id="UP000515121">
    <property type="component" value="Unplaced"/>
</dbReference>
<dbReference type="PANTHER" id="PTHR13748:SF31">
    <property type="entry name" value="ZINC-REGULATED GTPASE METALLOPROTEIN ACTIVATOR 1A-RELATED"/>
    <property type="match status" value="1"/>
</dbReference>
<dbReference type="GO" id="GO:0005525">
    <property type="term" value="F:GTP binding"/>
    <property type="evidence" value="ECO:0007669"/>
    <property type="project" value="UniProtKB-KW"/>
</dbReference>
<dbReference type="PANTHER" id="PTHR13748">
    <property type="entry name" value="COBW-RELATED"/>
    <property type="match status" value="1"/>
</dbReference>
<accession>A0A6P6BFJ3</accession>
<proteinExistence type="predicted"/>
<reference evidence="7" key="1">
    <citation type="submission" date="2025-08" db="UniProtKB">
        <authorList>
            <consortium name="RefSeq"/>
        </authorList>
    </citation>
    <scope>IDENTIFICATION</scope>
    <source>
        <tissue evidence="7">Fruit stalk</tissue>
    </source>
</reference>
<keyword evidence="6" id="KW-1185">Reference proteome</keyword>
<evidence type="ECO:0000259" key="5">
    <source>
        <dbReference type="SMART" id="SM00833"/>
    </source>
</evidence>
<gene>
    <name evidence="7" type="primary">LOC111317746</name>
</gene>
<keyword evidence="2" id="KW-0862">Zinc</keyword>
<evidence type="ECO:0000313" key="7">
    <source>
        <dbReference type="RefSeq" id="XP_022775893.1"/>
    </source>
</evidence>
<sequence>MVYRHCFESKLKIIFSYLAIIITKPRSNTLSFSMQVAVDACLFLLHLQYLLHSSFEAFDVLMYISFHITYLQQSFVYVFYPRVVVDAKNLYFQLNRHRDSSFPEAFLQIAFAVVLNKVYLVSPERSEDALEELKNEIHSKNSLANIIRSVRCQVDLSQILNRQAYDTTHATHLEALLEESKSISSRDLHDSGVGTLCINQTQAVDLHKIRLWIKEILWDKKHGMDVYRCKGVLSVQNSDHLHTLQAVRKIYEIVPARQWRKKKKQMNRIVFISHNLDENILSDSFRGCI</sequence>
<keyword evidence="3" id="KW-0342">GTP-binding</keyword>
<evidence type="ECO:0000313" key="6">
    <source>
        <dbReference type="Proteomes" id="UP000515121"/>
    </source>
</evidence>
<dbReference type="Gene3D" id="3.30.1220.10">
    <property type="entry name" value="CobW-like, C-terminal domain"/>
    <property type="match status" value="1"/>
</dbReference>
<keyword evidence="4" id="KW-0143">Chaperone</keyword>
<dbReference type="InterPro" id="IPR027417">
    <property type="entry name" value="P-loop_NTPase"/>
</dbReference>
<dbReference type="InterPro" id="IPR036627">
    <property type="entry name" value="CobW-likC_sf"/>
</dbReference>
<dbReference type="InterPro" id="IPR011629">
    <property type="entry name" value="CobW-like_C"/>
</dbReference>
<evidence type="ECO:0000256" key="4">
    <source>
        <dbReference type="ARBA" id="ARBA00023186"/>
    </source>
</evidence>
<name>A0A6P6BFJ3_DURZI</name>
<dbReference type="InterPro" id="IPR051316">
    <property type="entry name" value="Zinc-reg_GTPase_activator"/>
</dbReference>
<evidence type="ECO:0000256" key="3">
    <source>
        <dbReference type="ARBA" id="ARBA00023134"/>
    </source>
</evidence>
<dbReference type="SMART" id="SM00833">
    <property type="entry name" value="CobW_C"/>
    <property type="match status" value="1"/>
</dbReference>
<dbReference type="OrthoDB" id="258627at2759"/>
<evidence type="ECO:0000256" key="1">
    <source>
        <dbReference type="ARBA" id="ARBA00022741"/>
    </source>
</evidence>
<dbReference type="Pfam" id="PF07683">
    <property type="entry name" value="CobW_C"/>
    <property type="match status" value="1"/>
</dbReference>
<dbReference type="Gene3D" id="3.40.50.300">
    <property type="entry name" value="P-loop containing nucleotide triphosphate hydrolases"/>
    <property type="match status" value="1"/>
</dbReference>
<dbReference type="SUPFAM" id="SSF90002">
    <property type="entry name" value="Hypothetical protein YjiA, C-terminal domain"/>
    <property type="match status" value="1"/>
</dbReference>
<dbReference type="GeneID" id="111317746"/>
<dbReference type="KEGG" id="dzi:111317746"/>
<organism evidence="6 7">
    <name type="scientific">Durio zibethinus</name>
    <name type="common">Durian</name>
    <dbReference type="NCBI Taxonomy" id="66656"/>
    <lineage>
        <taxon>Eukaryota</taxon>
        <taxon>Viridiplantae</taxon>
        <taxon>Streptophyta</taxon>
        <taxon>Embryophyta</taxon>
        <taxon>Tracheophyta</taxon>
        <taxon>Spermatophyta</taxon>
        <taxon>Magnoliopsida</taxon>
        <taxon>eudicotyledons</taxon>
        <taxon>Gunneridae</taxon>
        <taxon>Pentapetalae</taxon>
        <taxon>rosids</taxon>
        <taxon>malvids</taxon>
        <taxon>Malvales</taxon>
        <taxon>Malvaceae</taxon>
        <taxon>Helicteroideae</taxon>
        <taxon>Durio</taxon>
    </lineage>
</organism>
<dbReference type="AlphaFoldDB" id="A0A6P6BFJ3"/>
<dbReference type="RefSeq" id="XP_022775893.1">
    <property type="nucleotide sequence ID" value="XM_022920158.1"/>
</dbReference>
<evidence type="ECO:0000256" key="2">
    <source>
        <dbReference type="ARBA" id="ARBA00022833"/>
    </source>
</evidence>
<feature type="domain" description="CobW C-terminal" evidence="5">
    <location>
        <begin position="193"/>
        <end position="289"/>
    </location>
</feature>
<protein>
    <submittedName>
        <fullName evidence="7">Uncharacterized protein LOC111317746</fullName>
    </submittedName>
</protein>